<dbReference type="PANTHER" id="PTHR35564">
    <property type="match status" value="1"/>
</dbReference>
<dbReference type="Proteomes" id="UP000217182">
    <property type="component" value="Chromosome"/>
</dbReference>
<accession>A0A250B6A8</accession>
<keyword evidence="2" id="KW-1185">Reference proteome</keyword>
<evidence type="ECO:0008006" key="3">
    <source>
        <dbReference type="Google" id="ProtNLM"/>
    </source>
</evidence>
<dbReference type="KEGG" id="gqu:AWC35_21890"/>
<evidence type="ECO:0000313" key="1">
    <source>
        <dbReference type="EMBL" id="ATA21770.1"/>
    </source>
</evidence>
<organism evidence="1 2">
    <name type="scientific">Gibbsiella quercinecans</name>
    <dbReference type="NCBI Taxonomy" id="929813"/>
    <lineage>
        <taxon>Bacteria</taxon>
        <taxon>Pseudomonadati</taxon>
        <taxon>Pseudomonadota</taxon>
        <taxon>Gammaproteobacteria</taxon>
        <taxon>Enterobacterales</taxon>
        <taxon>Yersiniaceae</taxon>
        <taxon>Gibbsiella</taxon>
    </lineage>
</organism>
<dbReference type="PANTHER" id="PTHR35564:SF4">
    <property type="entry name" value="CYTOPLASMIC PROTEIN"/>
    <property type="match status" value="1"/>
</dbReference>
<dbReference type="InterPro" id="IPR010732">
    <property type="entry name" value="T6SS_TssG-like"/>
</dbReference>
<dbReference type="NCBIfam" id="TIGR03347">
    <property type="entry name" value="VI_chp_1"/>
    <property type="match status" value="1"/>
</dbReference>
<proteinExistence type="predicted"/>
<dbReference type="AlphaFoldDB" id="A0A250B6A8"/>
<dbReference type="RefSeq" id="WP_095848356.1">
    <property type="nucleotide sequence ID" value="NZ_CP014136.1"/>
</dbReference>
<reference evidence="1 2" key="1">
    <citation type="submission" date="2016-01" db="EMBL/GenBank/DDBJ databases">
        <authorList>
            <person name="Oliw E.H."/>
        </authorList>
    </citation>
    <scope>NUCLEOTIDE SEQUENCE [LARGE SCALE GENOMIC DNA]</scope>
    <source>
        <strain evidence="1 2">FRB97</strain>
    </source>
</reference>
<protein>
    <recommendedName>
        <fullName evidence="3">Type VI secretion protein</fullName>
    </recommendedName>
</protein>
<gene>
    <name evidence="1" type="ORF">AWC35_21890</name>
</gene>
<dbReference type="EMBL" id="CP014136">
    <property type="protein sequence ID" value="ATA21770.1"/>
    <property type="molecule type" value="Genomic_DNA"/>
</dbReference>
<evidence type="ECO:0000313" key="2">
    <source>
        <dbReference type="Proteomes" id="UP000217182"/>
    </source>
</evidence>
<dbReference type="Pfam" id="PF06996">
    <property type="entry name" value="T6SS_TssG"/>
    <property type="match status" value="1"/>
</dbReference>
<name>A0A250B6A8_9GAMM</name>
<sequence>MSERAPEAAAAPQQTSAPKIHALQRLPGDFWPRLMAAPYRYDLFQLLRRIDAQGGQPYLLGRAPQPRYEMLRIGQEPSLSFAPSTLANVSPRPGSDLHDVAIYSFGLFGPNGPLPLHLTEYVRERVYHHQDHTLMAFANLFHHRLALLFYRAWADAQPTVSLDRPDNRRFDNYLASLIGNGQPAQRDRDSLSGHAKHYVAGHLIRHSRDAEGLSKILRHYFKVPVNIVENVPHWLPVDKREQARLQAGRGVPRLGESAFLGIAVRDMQHKFRIELGPMPQQDYERFLPGAPQCQQLRDWVRQYLGIEFVWDVRLILAKDAFTGTQLGGRQRLGLSSWLAAPGYHRDADDLIFSPEPLEKQAVYP</sequence>
<dbReference type="OrthoDB" id="1523296at2"/>